<dbReference type="InterPro" id="IPR037239">
    <property type="entry name" value="OSBP_sf"/>
</dbReference>
<dbReference type="EMBL" id="JADGJW010000953">
    <property type="protein sequence ID" value="KAJ3209219.1"/>
    <property type="molecule type" value="Genomic_DNA"/>
</dbReference>
<dbReference type="Pfam" id="PF01237">
    <property type="entry name" value="Oxysterol_BP"/>
    <property type="match status" value="1"/>
</dbReference>
<dbReference type="GO" id="GO:0016020">
    <property type="term" value="C:membrane"/>
    <property type="evidence" value="ECO:0007669"/>
    <property type="project" value="TreeGrafter"/>
</dbReference>
<proteinExistence type="inferred from homology"/>
<evidence type="ECO:0000256" key="1">
    <source>
        <dbReference type="ARBA" id="ARBA00008842"/>
    </source>
</evidence>
<dbReference type="PANTHER" id="PTHR10972:SF102">
    <property type="entry name" value="OXYSTEROL-BINDING PROTEIN"/>
    <property type="match status" value="1"/>
</dbReference>
<protein>
    <submittedName>
        <fullName evidence="2">Oxysterol-binding protein- protein 8</fullName>
    </submittedName>
</protein>
<dbReference type="GO" id="GO:0032934">
    <property type="term" value="F:sterol binding"/>
    <property type="evidence" value="ECO:0007669"/>
    <property type="project" value="TreeGrafter"/>
</dbReference>
<dbReference type="GO" id="GO:0005829">
    <property type="term" value="C:cytosol"/>
    <property type="evidence" value="ECO:0007669"/>
    <property type="project" value="TreeGrafter"/>
</dbReference>
<evidence type="ECO:0000313" key="2">
    <source>
        <dbReference type="EMBL" id="KAJ3209219.1"/>
    </source>
</evidence>
<dbReference type="Gene3D" id="2.40.160.120">
    <property type="match status" value="1"/>
</dbReference>
<name>A0AAD5TYL3_9FUNG</name>
<sequence>HKLKSPINPILSETFSCHYDNIKFHSELLSTNPTVSGIYISNEDHSVNFQHINDSKFGLGKGGFNFIIKDYGLCKMTVLGDVFRIELPSISVQPTSSFIFNSTTELYPVGEMVIKCEEVEASIKFQPKSFMKSYSTKISGEIKSKGEVKYIIEGDWKNEMYIENYHTKKKNLVALGNICPISNPDYPLRTIIDESTGSDKVWEKVISLMQIKNYKEAQKLKSRLEHWQKCYVEDLKKQGQEHEAKYFEKINGNWEFKNNEI</sequence>
<keyword evidence="3" id="KW-1185">Reference proteome</keyword>
<reference evidence="2" key="1">
    <citation type="submission" date="2020-05" db="EMBL/GenBank/DDBJ databases">
        <title>Phylogenomic resolution of chytrid fungi.</title>
        <authorList>
            <person name="Stajich J.E."/>
            <person name="Amses K."/>
            <person name="Simmons R."/>
            <person name="Seto K."/>
            <person name="Myers J."/>
            <person name="Bonds A."/>
            <person name="Quandt C.A."/>
            <person name="Barry K."/>
            <person name="Liu P."/>
            <person name="Grigoriev I."/>
            <person name="Longcore J.E."/>
            <person name="James T.Y."/>
        </authorList>
    </citation>
    <scope>NUCLEOTIDE SEQUENCE</scope>
    <source>
        <strain evidence="2">JEL0476</strain>
    </source>
</reference>
<dbReference type="SUPFAM" id="SSF144000">
    <property type="entry name" value="Oxysterol-binding protein-like"/>
    <property type="match status" value="1"/>
</dbReference>
<comment type="caution">
    <text evidence="2">The sequence shown here is derived from an EMBL/GenBank/DDBJ whole genome shotgun (WGS) entry which is preliminary data.</text>
</comment>
<feature type="non-terminal residue" evidence="2">
    <location>
        <position position="261"/>
    </location>
</feature>
<dbReference type="InterPro" id="IPR000648">
    <property type="entry name" value="Oxysterol-bd"/>
</dbReference>
<dbReference type="AlphaFoldDB" id="A0AAD5TYL3"/>
<dbReference type="Proteomes" id="UP001211065">
    <property type="component" value="Unassembled WGS sequence"/>
</dbReference>
<gene>
    <name evidence="2" type="primary">OSBPL8_2</name>
    <name evidence="2" type="ORF">HK099_008558</name>
</gene>
<comment type="similarity">
    <text evidence="1">Belongs to the OSBP family.</text>
</comment>
<accession>A0AAD5TYL3</accession>
<dbReference type="PANTHER" id="PTHR10972">
    <property type="entry name" value="OXYSTEROL-BINDING PROTEIN-RELATED"/>
    <property type="match status" value="1"/>
</dbReference>
<dbReference type="Gene3D" id="3.30.70.3490">
    <property type="match status" value="1"/>
</dbReference>
<evidence type="ECO:0000313" key="3">
    <source>
        <dbReference type="Proteomes" id="UP001211065"/>
    </source>
</evidence>
<organism evidence="2 3">
    <name type="scientific">Clydaea vesicula</name>
    <dbReference type="NCBI Taxonomy" id="447962"/>
    <lineage>
        <taxon>Eukaryota</taxon>
        <taxon>Fungi</taxon>
        <taxon>Fungi incertae sedis</taxon>
        <taxon>Chytridiomycota</taxon>
        <taxon>Chytridiomycota incertae sedis</taxon>
        <taxon>Chytridiomycetes</taxon>
        <taxon>Lobulomycetales</taxon>
        <taxon>Lobulomycetaceae</taxon>
        <taxon>Clydaea</taxon>
    </lineage>
</organism>